<dbReference type="EMBL" id="LAZR01029906">
    <property type="protein sequence ID" value="KKL58201.1"/>
    <property type="molecule type" value="Genomic_DNA"/>
</dbReference>
<name>A0A0F9DWQ3_9ZZZZ</name>
<proteinExistence type="predicted"/>
<feature type="non-terminal residue" evidence="1">
    <location>
        <position position="1"/>
    </location>
</feature>
<reference evidence="1" key="1">
    <citation type="journal article" date="2015" name="Nature">
        <title>Complex archaea that bridge the gap between prokaryotes and eukaryotes.</title>
        <authorList>
            <person name="Spang A."/>
            <person name="Saw J.H."/>
            <person name="Jorgensen S.L."/>
            <person name="Zaremba-Niedzwiedzka K."/>
            <person name="Martijn J."/>
            <person name="Lind A.E."/>
            <person name="van Eijk R."/>
            <person name="Schleper C."/>
            <person name="Guy L."/>
            <person name="Ettema T.J."/>
        </authorList>
    </citation>
    <scope>NUCLEOTIDE SEQUENCE</scope>
</reference>
<organism evidence="1">
    <name type="scientific">marine sediment metagenome</name>
    <dbReference type="NCBI Taxonomy" id="412755"/>
    <lineage>
        <taxon>unclassified sequences</taxon>
        <taxon>metagenomes</taxon>
        <taxon>ecological metagenomes</taxon>
    </lineage>
</organism>
<evidence type="ECO:0000313" key="1">
    <source>
        <dbReference type="EMBL" id="KKL58201.1"/>
    </source>
</evidence>
<comment type="caution">
    <text evidence="1">The sequence shown here is derived from an EMBL/GenBank/DDBJ whole genome shotgun (WGS) entry which is preliminary data.</text>
</comment>
<sequence>DHLEVVTRRVNSIRGWDAILKQRYTLPEREEVKA</sequence>
<gene>
    <name evidence="1" type="ORF">LCGC14_2227800</name>
</gene>
<dbReference type="AlphaFoldDB" id="A0A0F9DWQ3"/>
<accession>A0A0F9DWQ3</accession>
<protein>
    <submittedName>
        <fullName evidence="1">Uncharacterized protein</fullName>
    </submittedName>
</protein>